<keyword evidence="4" id="KW-0808">Transferase</keyword>
<keyword evidence="7" id="KW-0472">Membrane</keyword>
<gene>
    <name evidence="9" type="ORF">CP373A1_15950</name>
</gene>
<dbReference type="eggNOG" id="COG2205">
    <property type="taxonomic scope" value="Bacteria"/>
</dbReference>
<evidence type="ECO:0000256" key="2">
    <source>
        <dbReference type="ARBA" id="ARBA00012438"/>
    </source>
</evidence>
<accession>A0A1B8RKX4</accession>
<dbReference type="SUPFAM" id="SSF47384">
    <property type="entry name" value="Homodimeric domain of signal transducing histidine kinase"/>
    <property type="match status" value="1"/>
</dbReference>
<dbReference type="Gene3D" id="3.30.565.10">
    <property type="entry name" value="Histidine kinase-like ATPase, C-terminal domain"/>
    <property type="match status" value="1"/>
</dbReference>
<sequence length="342" mass="39271">MHKMKLFSKKLLYIYISISAFMLLIGYCFMLDKENEYLMLVFAINVFISLITVLITFMSIKISIVKLSDKRCDFLEEVMDKKMDAKFNITEDTISSREDNKLKELISILQSEKNKYEEEKSRIQSFITDLSHQVKTPLTNISMYNSTLIEKNLDANQSREFLLLMDGQINKLKWLIDGLIKISRLESELISLSEGEYFIEEVLALALSGAFSEGEKKNICIEVVCDRTIKGIFDLKWTSEALLNLIENAIKYSNKGSNIKVKVIPLDMFVRIDIIDEGIGVHKSEINNIFKRFYRSDDVKEVKGLGVGLYLAREIIYKEGGYIKVSSQKGVGSTFSVFLLKK</sequence>
<dbReference type="InterPro" id="IPR003661">
    <property type="entry name" value="HisK_dim/P_dom"/>
</dbReference>
<comment type="caution">
    <text evidence="9">The sequence shown here is derived from an EMBL/GenBank/DDBJ whole genome shotgun (WGS) entry which is preliminary data.</text>
</comment>
<dbReference type="EMBL" id="MAPZ01000033">
    <property type="protein sequence ID" value="OBY09417.1"/>
    <property type="molecule type" value="Genomic_DNA"/>
</dbReference>
<protein>
    <recommendedName>
        <fullName evidence="2">histidine kinase</fullName>
        <ecNumber evidence="2">2.7.13.3</ecNumber>
    </recommendedName>
</protein>
<evidence type="ECO:0000313" key="9">
    <source>
        <dbReference type="EMBL" id="OBY09417.1"/>
    </source>
</evidence>
<evidence type="ECO:0000256" key="1">
    <source>
        <dbReference type="ARBA" id="ARBA00000085"/>
    </source>
</evidence>
<evidence type="ECO:0000259" key="8">
    <source>
        <dbReference type="PROSITE" id="PS50109"/>
    </source>
</evidence>
<dbReference type="InterPro" id="IPR036097">
    <property type="entry name" value="HisK_dim/P_sf"/>
</dbReference>
<dbReference type="Proteomes" id="UP000092714">
    <property type="component" value="Unassembled WGS sequence"/>
</dbReference>
<proteinExistence type="predicted"/>
<keyword evidence="6" id="KW-0902">Two-component regulatory system</keyword>
<keyword evidence="7" id="KW-1133">Transmembrane helix</keyword>
<feature type="domain" description="Histidine kinase" evidence="8">
    <location>
        <begin position="129"/>
        <end position="342"/>
    </location>
</feature>
<feature type="transmembrane region" description="Helical" evidence="7">
    <location>
        <begin position="37"/>
        <end position="60"/>
    </location>
</feature>
<organism evidence="9 10">
    <name type="scientific">Clostridium paraputrificum</name>
    <dbReference type="NCBI Taxonomy" id="29363"/>
    <lineage>
        <taxon>Bacteria</taxon>
        <taxon>Bacillati</taxon>
        <taxon>Bacillota</taxon>
        <taxon>Clostridia</taxon>
        <taxon>Eubacteriales</taxon>
        <taxon>Clostridiaceae</taxon>
        <taxon>Clostridium</taxon>
    </lineage>
</organism>
<dbReference type="InterPro" id="IPR050736">
    <property type="entry name" value="Sensor_HK_Regulatory"/>
</dbReference>
<dbReference type="OrthoDB" id="9773956at2"/>
<dbReference type="InterPro" id="IPR003594">
    <property type="entry name" value="HATPase_dom"/>
</dbReference>
<comment type="catalytic activity">
    <reaction evidence="1">
        <text>ATP + protein L-histidine = ADP + protein N-phospho-L-histidine.</text>
        <dbReference type="EC" id="2.7.13.3"/>
    </reaction>
</comment>
<dbReference type="InterPro" id="IPR036890">
    <property type="entry name" value="HATPase_C_sf"/>
</dbReference>
<dbReference type="SMART" id="SM00387">
    <property type="entry name" value="HATPase_c"/>
    <property type="match status" value="1"/>
</dbReference>
<dbReference type="Gene3D" id="1.10.287.130">
    <property type="match status" value="1"/>
</dbReference>
<evidence type="ECO:0000313" key="10">
    <source>
        <dbReference type="Proteomes" id="UP000092714"/>
    </source>
</evidence>
<evidence type="ECO:0000256" key="4">
    <source>
        <dbReference type="ARBA" id="ARBA00022679"/>
    </source>
</evidence>
<dbReference type="CDD" id="cd00082">
    <property type="entry name" value="HisKA"/>
    <property type="match status" value="1"/>
</dbReference>
<dbReference type="PROSITE" id="PS50109">
    <property type="entry name" value="HIS_KIN"/>
    <property type="match status" value="1"/>
</dbReference>
<dbReference type="PANTHER" id="PTHR43711">
    <property type="entry name" value="TWO-COMPONENT HISTIDINE KINASE"/>
    <property type="match status" value="1"/>
</dbReference>
<dbReference type="SUPFAM" id="SSF55874">
    <property type="entry name" value="ATPase domain of HSP90 chaperone/DNA topoisomerase II/histidine kinase"/>
    <property type="match status" value="1"/>
</dbReference>
<dbReference type="SMART" id="SM00388">
    <property type="entry name" value="HisKA"/>
    <property type="match status" value="1"/>
</dbReference>
<name>A0A1B8RKX4_9CLOT</name>
<dbReference type="AlphaFoldDB" id="A0A1B8RKX4"/>
<keyword evidence="5" id="KW-0418">Kinase</keyword>
<evidence type="ECO:0000256" key="3">
    <source>
        <dbReference type="ARBA" id="ARBA00022553"/>
    </source>
</evidence>
<dbReference type="InterPro" id="IPR004358">
    <property type="entry name" value="Sig_transdc_His_kin-like_C"/>
</dbReference>
<reference evidence="9 10" key="1">
    <citation type="submission" date="2016-06" db="EMBL/GenBank/DDBJ databases">
        <authorList>
            <person name="Kjaerup R.B."/>
            <person name="Dalgaard T.S."/>
            <person name="Juul-Madsen H.R."/>
        </authorList>
    </citation>
    <scope>NUCLEOTIDE SEQUENCE [LARGE SCALE GENOMIC DNA]</scope>
    <source>
        <strain evidence="9 10">373-A1</strain>
    </source>
</reference>
<evidence type="ECO:0000256" key="7">
    <source>
        <dbReference type="SAM" id="Phobius"/>
    </source>
</evidence>
<dbReference type="PRINTS" id="PR00344">
    <property type="entry name" value="BCTRLSENSOR"/>
</dbReference>
<dbReference type="InterPro" id="IPR005467">
    <property type="entry name" value="His_kinase_dom"/>
</dbReference>
<keyword evidence="10" id="KW-1185">Reference proteome</keyword>
<dbReference type="PANTHER" id="PTHR43711:SF1">
    <property type="entry name" value="HISTIDINE KINASE 1"/>
    <property type="match status" value="1"/>
</dbReference>
<feature type="transmembrane region" description="Helical" evidence="7">
    <location>
        <begin position="12"/>
        <end position="31"/>
    </location>
</feature>
<dbReference type="Pfam" id="PF00512">
    <property type="entry name" value="HisKA"/>
    <property type="match status" value="1"/>
</dbReference>
<evidence type="ECO:0000256" key="5">
    <source>
        <dbReference type="ARBA" id="ARBA00022777"/>
    </source>
</evidence>
<dbReference type="GO" id="GO:0000155">
    <property type="term" value="F:phosphorelay sensor kinase activity"/>
    <property type="evidence" value="ECO:0007669"/>
    <property type="project" value="InterPro"/>
</dbReference>
<keyword evidence="3" id="KW-0597">Phosphoprotein</keyword>
<evidence type="ECO:0000256" key="6">
    <source>
        <dbReference type="ARBA" id="ARBA00023012"/>
    </source>
</evidence>
<keyword evidence="7" id="KW-0812">Transmembrane</keyword>
<dbReference type="Pfam" id="PF02518">
    <property type="entry name" value="HATPase_c"/>
    <property type="match status" value="1"/>
</dbReference>
<dbReference type="CDD" id="cd00075">
    <property type="entry name" value="HATPase"/>
    <property type="match status" value="1"/>
</dbReference>
<dbReference type="EC" id="2.7.13.3" evidence="2"/>